<accession>A0A8S3Y2H2</accession>
<keyword evidence="1" id="KW-0238">DNA-binding</keyword>
<organism evidence="4 5">
    <name type="scientific">Parnassius apollo</name>
    <name type="common">Apollo butterfly</name>
    <name type="synonym">Papilio apollo</name>
    <dbReference type="NCBI Taxonomy" id="110799"/>
    <lineage>
        <taxon>Eukaryota</taxon>
        <taxon>Metazoa</taxon>
        <taxon>Ecdysozoa</taxon>
        <taxon>Arthropoda</taxon>
        <taxon>Hexapoda</taxon>
        <taxon>Insecta</taxon>
        <taxon>Pterygota</taxon>
        <taxon>Neoptera</taxon>
        <taxon>Endopterygota</taxon>
        <taxon>Lepidoptera</taxon>
        <taxon>Glossata</taxon>
        <taxon>Ditrysia</taxon>
        <taxon>Papilionoidea</taxon>
        <taxon>Papilionidae</taxon>
        <taxon>Parnassiinae</taxon>
        <taxon>Parnassini</taxon>
        <taxon>Parnassius</taxon>
        <taxon>Parnassius</taxon>
    </lineage>
</organism>
<evidence type="ECO:0000256" key="2">
    <source>
        <dbReference type="SAM" id="MobiDB-lite"/>
    </source>
</evidence>
<dbReference type="GO" id="GO:0003677">
    <property type="term" value="F:DNA binding"/>
    <property type="evidence" value="ECO:0007669"/>
    <property type="project" value="UniProtKB-KW"/>
</dbReference>
<dbReference type="InterPro" id="IPR006600">
    <property type="entry name" value="HTH_CenpB_DNA-bd_dom"/>
</dbReference>
<feature type="domain" description="HTH CENPB-type" evidence="3">
    <location>
        <begin position="37"/>
        <end position="114"/>
    </location>
</feature>
<proteinExistence type="predicted"/>
<dbReference type="EMBL" id="CAJQZP010001427">
    <property type="protein sequence ID" value="CAG5045587.1"/>
    <property type="molecule type" value="Genomic_DNA"/>
</dbReference>
<protein>
    <submittedName>
        <fullName evidence="4">(apollo) hypothetical protein</fullName>
    </submittedName>
</protein>
<dbReference type="OrthoDB" id="6115549at2759"/>
<gene>
    <name evidence="4" type="ORF">PAPOLLO_LOCUS23345</name>
</gene>
<name>A0A8S3Y2H2_PARAO</name>
<evidence type="ECO:0000259" key="3">
    <source>
        <dbReference type="PROSITE" id="PS51253"/>
    </source>
</evidence>
<dbReference type="Proteomes" id="UP000691718">
    <property type="component" value="Unassembled WGS sequence"/>
</dbReference>
<feature type="region of interest" description="Disordered" evidence="2">
    <location>
        <begin position="116"/>
        <end position="139"/>
    </location>
</feature>
<dbReference type="AlphaFoldDB" id="A0A8S3Y2H2"/>
<evidence type="ECO:0000313" key="4">
    <source>
        <dbReference type="EMBL" id="CAG5045587.1"/>
    </source>
</evidence>
<evidence type="ECO:0000313" key="5">
    <source>
        <dbReference type="Proteomes" id="UP000691718"/>
    </source>
</evidence>
<reference evidence="4" key="1">
    <citation type="submission" date="2021-04" db="EMBL/GenBank/DDBJ databases">
        <authorList>
            <person name="Tunstrom K."/>
        </authorList>
    </citation>
    <scope>NUCLEOTIDE SEQUENCE</scope>
</reference>
<sequence>MAIKAVNENRMGWLLASKHFNVPQATLRRYFYSVPVNLGRFKPTFNADMEKALVDHMLEFESRLFGFNTTEIRKLAFEFAERLGLDHRFDKTEKIAGWDWLKGFRERNPQISLRAPEPTSAARAKAFNKPQTQQNQDELNYSKPTDAEEQLLAYVETGNSQDHINFDTDATLREVETRHWSPTILSPNVVTHLLLRDTAASNKDAIPQEAKNIPLSLKQLSENVVMNLLQDQDVNFLPLQPMLLDFDPKNAKEEIEQMNVIAPKNSYQEQIDDDVAVPETLCENDIASSLDTNQIAEHLLLQPELISISNDFAKNSILKEISLLPKATSTGKLRVNRKVGGSQVFTSSPFMNEIKAAAQQKKENENRASLKKQKQTKRNIFNDSVESKPAVKNLKSIEVQRIRSLSFWTMTRISRKE</sequence>
<feature type="compositionally biased region" description="Polar residues" evidence="2">
    <location>
        <begin position="129"/>
        <end position="139"/>
    </location>
</feature>
<keyword evidence="5" id="KW-1185">Reference proteome</keyword>
<evidence type="ECO:0000256" key="1">
    <source>
        <dbReference type="ARBA" id="ARBA00023125"/>
    </source>
</evidence>
<comment type="caution">
    <text evidence="4">The sequence shown here is derived from an EMBL/GenBank/DDBJ whole genome shotgun (WGS) entry which is preliminary data.</text>
</comment>
<dbReference type="PROSITE" id="PS51253">
    <property type="entry name" value="HTH_CENPB"/>
    <property type="match status" value="1"/>
</dbReference>